<feature type="compositionally biased region" description="Basic and acidic residues" evidence="5">
    <location>
        <begin position="475"/>
        <end position="486"/>
    </location>
</feature>
<reference evidence="7 8" key="1">
    <citation type="journal article" date="2013" name="Genome Biol.">
        <title>The genome sequence of the most widely cultivated cacao type and its use to identify candidate genes regulating pod color.</title>
        <authorList>
            <person name="Motamayor J.C."/>
            <person name="Mockaitis K."/>
            <person name="Schmutz J."/>
            <person name="Haiminen N."/>
            <person name="Iii D.L."/>
            <person name="Cornejo O."/>
            <person name="Findley S.D."/>
            <person name="Zheng P."/>
            <person name="Utro F."/>
            <person name="Royaert S."/>
            <person name="Saski C."/>
            <person name="Jenkins J."/>
            <person name="Podicheti R."/>
            <person name="Zhao M."/>
            <person name="Scheffler B.E."/>
            <person name="Stack J.C."/>
            <person name="Feltus F.A."/>
            <person name="Mustiga G.M."/>
            <person name="Amores F."/>
            <person name="Phillips W."/>
            <person name="Marelli J.P."/>
            <person name="May G.D."/>
            <person name="Shapiro H."/>
            <person name="Ma J."/>
            <person name="Bustamante C.D."/>
            <person name="Schnell R.J."/>
            <person name="Main D."/>
            <person name="Gilbert D."/>
            <person name="Parida L."/>
            <person name="Kuhn D.N."/>
        </authorList>
    </citation>
    <scope>NUCLEOTIDE SEQUENCE [LARGE SCALE GENOMIC DNA]</scope>
    <source>
        <strain evidence="8">cv. Matina 1-6</strain>
    </source>
</reference>
<dbReference type="InterPro" id="IPR046347">
    <property type="entry name" value="bZIP_sf"/>
</dbReference>
<dbReference type="GO" id="GO:0003700">
    <property type="term" value="F:DNA-binding transcription factor activity"/>
    <property type="evidence" value="ECO:0007669"/>
    <property type="project" value="InterPro"/>
</dbReference>
<keyword evidence="2" id="KW-0805">Transcription regulation</keyword>
<dbReference type="PANTHER" id="PTHR46391">
    <property type="entry name" value="BASIC LEUCINE ZIPPER 34"/>
    <property type="match status" value="1"/>
</dbReference>
<dbReference type="AlphaFoldDB" id="A0A061GXH3"/>
<organism evidence="7 8">
    <name type="scientific">Theobroma cacao</name>
    <name type="common">Cacao</name>
    <name type="synonym">Cocoa</name>
    <dbReference type="NCBI Taxonomy" id="3641"/>
    <lineage>
        <taxon>Eukaryota</taxon>
        <taxon>Viridiplantae</taxon>
        <taxon>Streptophyta</taxon>
        <taxon>Embryophyta</taxon>
        <taxon>Tracheophyta</taxon>
        <taxon>Spermatophyta</taxon>
        <taxon>Magnoliopsida</taxon>
        <taxon>eudicotyledons</taxon>
        <taxon>Gunneridae</taxon>
        <taxon>Pentapetalae</taxon>
        <taxon>rosids</taxon>
        <taxon>malvids</taxon>
        <taxon>Malvales</taxon>
        <taxon>Malvaceae</taxon>
        <taxon>Byttnerioideae</taxon>
        <taxon>Theobroma</taxon>
    </lineage>
</organism>
<dbReference type="Pfam" id="PF00170">
    <property type="entry name" value="bZIP_1"/>
    <property type="match status" value="1"/>
</dbReference>
<evidence type="ECO:0000256" key="1">
    <source>
        <dbReference type="ARBA" id="ARBA00004123"/>
    </source>
</evidence>
<dbReference type="EMBL" id="CM001887">
    <property type="protein sequence ID" value="EOY34560.1"/>
    <property type="molecule type" value="Genomic_DNA"/>
</dbReference>
<dbReference type="SUPFAM" id="SSF57959">
    <property type="entry name" value="Leucine zipper domain"/>
    <property type="match status" value="1"/>
</dbReference>
<dbReference type="InterPro" id="IPR052483">
    <property type="entry name" value="bZIP_transcription_regulators"/>
</dbReference>
<dbReference type="PROSITE" id="PS50217">
    <property type="entry name" value="BZIP"/>
    <property type="match status" value="1"/>
</dbReference>
<name>A0A061GXH3_THECC</name>
<feature type="compositionally biased region" description="Low complexity" evidence="5">
    <location>
        <begin position="56"/>
        <end position="70"/>
    </location>
</feature>
<feature type="region of interest" description="Disordered" evidence="5">
    <location>
        <begin position="426"/>
        <end position="486"/>
    </location>
</feature>
<dbReference type="eggNOG" id="ENOG502SB6C">
    <property type="taxonomic scope" value="Eukaryota"/>
</dbReference>
<feature type="region of interest" description="Disordered" evidence="5">
    <location>
        <begin position="126"/>
        <end position="156"/>
    </location>
</feature>
<evidence type="ECO:0000313" key="8">
    <source>
        <dbReference type="Proteomes" id="UP000026915"/>
    </source>
</evidence>
<keyword evidence="3" id="KW-0804">Transcription</keyword>
<feature type="region of interest" description="Disordered" evidence="5">
    <location>
        <begin position="1"/>
        <end position="80"/>
    </location>
</feature>
<dbReference type="Proteomes" id="UP000026915">
    <property type="component" value="Chromosome 9"/>
</dbReference>
<comment type="subcellular location">
    <subcellularLocation>
        <location evidence="1">Nucleus</location>
    </subcellularLocation>
</comment>
<accession>A0A061GXH3</accession>
<dbReference type="CDD" id="cd14703">
    <property type="entry name" value="bZIP_plant_RF2"/>
    <property type="match status" value="1"/>
</dbReference>
<evidence type="ECO:0000259" key="6">
    <source>
        <dbReference type="PROSITE" id="PS50217"/>
    </source>
</evidence>
<protein>
    <recommendedName>
        <fullName evidence="6">BZIP domain-containing protein</fullName>
    </recommendedName>
</protein>
<dbReference type="GO" id="GO:0005634">
    <property type="term" value="C:nucleus"/>
    <property type="evidence" value="ECO:0000318"/>
    <property type="project" value="GO_Central"/>
</dbReference>
<dbReference type="InterPro" id="IPR004827">
    <property type="entry name" value="bZIP"/>
</dbReference>
<dbReference type="InParanoid" id="A0A061GXH3"/>
<dbReference type="FunFam" id="1.20.5.170:FF:000086">
    <property type="entry name" value="Transcription factor VIP1"/>
    <property type="match status" value="1"/>
</dbReference>
<dbReference type="PANTHER" id="PTHR46391:SF13">
    <property type="entry name" value="ACTIVATOR OF SPOMIN LUC3"/>
    <property type="match status" value="1"/>
</dbReference>
<dbReference type="GO" id="GO:0045893">
    <property type="term" value="P:positive regulation of DNA-templated transcription"/>
    <property type="evidence" value="ECO:0000318"/>
    <property type="project" value="GO_Central"/>
</dbReference>
<evidence type="ECO:0000256" key="4">
    <source>
        <dbReference type="ARBA" id="ARBA00023242"/>
    </source>
</evidence>
<dbReference type="InterPro" id="IPR044759">
    <property type="entry name" value="bZIP_RF2"/>
</dbReference>
<sequence>MEGKNKKIAQETPAAASTRRKSATNARSIASMSPSNLPKAPTSFQGWKKPSFMHHAGAAGASGSGTNTSSFQAPDPFSMKGEKNKTISLQEPNPLSMKGEKNKTSFFQAPDPLSMKLVEKNKTSFFRTPDPLSMKGEKNKRIDQNPSPTSNQNLTLKISDGVNSDKTEVGNGAAVRWGRKLDLDMDPKKLRRVISNRISAQKSRMKKLQYVSEMEKKVEVLEAQIAVLAPQVALYRNQKHYLQMEQKGLKQRIAACAARKSLVDAEVEMNKAELNRLRQLQMAQQQQKLQAQASMGGWEHGFTLQMVNPGLSQSGTGHTMYVHPNQGTTWTDSTAWLGTRARTAAKYGLQPTWTGAVAEPKLESINTAAEWGSEPNPGRAVAESKLESINADFKLESINTAAEWESQRPNPGRAVAESKLESINAESKLESINTTAEWESQPNPGRAVSESKLESINTAAEWESQPKPGRAGAAPEHEPWESKPSQ</sequence>
<evidence type="ECO:0000256" key="3">
    <source>
        <dbReference type="ARBA" id="ARBA00023163"/>
    </source>
</evidence>
<evidence type="ECO:0000256" key="2">
    <source>
        <dbReference type="ARBA" id="ARBA00023015"/>
    </source>
</evidence>
<dbReference type="Gramene" id="EOY34560">
    <property type="protein sequence ID" value="EOY34560"/>
    <property type="gene ID" value="TCM_042188"/>
</dbReference>
<keyword evidence="8" id="KW-1185">Reference proteome</keyword>
<evidence type="ECO:0000256" key="5">
    <source>
        <dbReference type="SAM" id="MobiDB-lite"/>
    </source>
</evidence>
<feature type="compositionally biased region" description="Polar residues" evidence="5">
    <location>
        <begin position="144"/>
        <end position="156"/>
    </location>
</feature>
<keyword evidence="4" id="KW-0539">Nucleus</keyword>
<gene>
    <name evidence="7" type="ORF">TCM_042188</name>
</gene>
<feature type="compositionally biased region" description="Polar residues" evidence="5">
    <location>
        <begin position="430"/>
        <end position="443"/>
    </location>
</feature>
<dbReference type="Gene3D" id="1.20.5.170">
    <property type="match status" value="1"/>
</dbReference>
<dbReference type="PROSITE" id="PS00036">
    <property type="entry name" value="BZIP_BASIC"/>
    <property type="match status" value="1"/>
</dbReference>
<evidence type="ECO:0000313" key="7">
    <source>
        <dbReference type="EMBL" id="EOY34560.1"/>
    </source>
</evidence>
<dbReference type="GO" id="GO:0003677">
    <property type="term" value="F:DNA binding"/>
    <property type="evidence" value="ECO:0000318"/>
    <property type="project" value="GO_Central"/>
</dbReference>
<dbReference type="SMART" id="SM00338">
    <property type="entry name" value="BRLZ"/>
    <property type="match status" value="1"/>
</dbReference>
<feature type="compositionally biased region" description="Polar residues" evidence="5">
    <location>
        <begin position="23"/>
        <end position="36"/>
    </location>
</feature>
<proteinExistence type="predicted"/>
<dbReference type="HOGENOM" id="CLU_561908_0_0_1"/>
<feature type="domain" description="BZIP" evidence="6">
    <location>
        <begin position="186"/>
        <end position="249"/>
    </location>
</feature>